<dbReference type="InterPro" id="IPR013563">
    <property type="entry name" value="Oligopep_ABC_C"/>
</dbReference>
<evidence type="ECO:0000256" key="1">
    <source>
        <dbReference type="ARBA" id="ARBA00005417"/>
    </source>
</evidence>
<dbReference type="Gene3D" id="3.40.50.300">
    <property type="entry name" value="P-loop containing nucleotide triphosphate hydrolases"/>
    <property type="match status" value="1"/>
</dbReference>
<evidence type="ECO:0000313" key="7">
    <source>
        <dbReference type="Proteomes" id="UP000254877"/>
    </source>
</evidence>
<dbReference type="PANTHER" id="PTHR43776:SF7">
    <property type="entry name" value="D,D-DIPEPTIDE TRANSPORT ATP-BINDING PROTEIN DDPF-RELATED"/>
    <property type="match status" value="1"/>
</dbReference>
<proteinExistence type="inferred from homology"/>
<dbReference type="PANTHER" id="PTHR43776">
    <property type="entry name" value="TRANSPORT ATP-BINDING PROTEIN"/>
    <property type="match status" value="1"/>
</dbReference>
<evidence type="ECO:0000313" key="6">
    <source>
        <dbReference type="EMBL" id="STF39340.1"/>
    </source>
</evidence>
<dbReference type="GO" id="GO:0015833">
    <property type="term" value="P:peptide transport"/>
    <property type="evidence" value="ECO:0007669"/>
    <property type="project" value="InterPro"/>
</dbReference>
<keyword evidence="3" id="KW-0547">Nucleotide-binding</keyword>
<name>A0A376L5R7_ECOLX</name>
<dbReference type="InterPro" id="IPR050319">
    <property type="entry name" value="ABC_transp_ATP-bind"/>
</dbReference>
<dbReference type="EC" id="3.6.3.-" evidence="6"/>
<dbReference type="Proteomes" id="UP000254877">
    <property type="component" value="Unassembled WGS sequence"/>
</dbReference>
<dbReference type="AlphaFoldDB" id="A0A376L5R7"/>
<dbReference type="Pfam" id="PF08352">
    <property type="entry name" value="oligo_HPY"/>
    <property type="match status" value="1"/>
</dbReference>
<keyword evidence="4 6" id="KW-0067">ATP-binding</keyword>
<protein>
    <submittedName>
        <fullName evidence="6">Oligopeptide ABC transporter ATP-binding protein</fullName>
        <ecNumber evidence="6">3.6.3.-</ecNumber>
    </submittedName>
</protein>
<dbReference type="SUPFAM" id="SSF52540">
    <property type="entry name" value="P-loop containing nucleoside triphosphate hydrolases"/>
    <property type="match status" value="1"/>
</dbReference>
<evidence type="ECO:0000256" key="3">
    <source>
        <dbReference type="ARBA" id="ARBA00022741"/>
    </source>
</evidence>
<reference evidence="6 7" key="1">
    <citation type="submission" date="2018-06" db="EMBL/GenBank/DDBJ databases">
        <authorList>
            <consortium name="Pathogen Informatics"/>
            <person name="Doyle S."/>
        </authorList>
    </citation>
    <scope>NUCLEOTIDE SEQUENCE [LARGE SCALE GENOMIC DNA]</scope>
    <source>
        <strain evidence="6 7">NCTC7928</strain>
    </source>
</reference>
<sequence length="91" mass="10101">MYLGHAVELGTYDEVYHNPLHPYTRALMSAVPIPDPDLEKNKTIQLLEGELPSPINPPSGCVFVPVVRLPVRSVPKHVLCWRGVSDTPFLA</sequence>
<dbReference type="GO" id="GO:0016787">
    <property type="term" value="F:hydrolase activity"/>
    <property type="evidence" value="ECO:0007669"/>
    <property type="project" value="UniProtKB-KW"/>
</dbReference>
<keyword evidence="2" id="KW-0813">Transport</keyword>
<gene>
    <name evidence="6" type="primary">oppF_1</name>
    <name evidence="6" type="ORF">NCTC7928_00204</name>
</gene>
<feature type="domain" description="Oligopeptide/dipeptide ABC transporter C-terminal" evidence="5">
    <location>
        <begin position="7"/>
        <end position="65"/>
    </location>
</feature>
<dbReference type="InterPro" id="IPR027417">
    <property type="entry name" value="P-loop_NTPase"/>
</dbReference>
<evidence type="ECO:0000256" key="4">
    <source>
        <dbReference type="ARBA" id="ARBA00022840"/>
    </source>
</evidence>
<evidence type="ECO:0000256" key="2">
    <source>
        <dbReference type="ARBA" id="ARBA00022448"/>
    </source>
</evidence>
<accession>A0A376L5R7</accession>
<keyword evidence="6" id="KW-0378">Hydrolase</keyword>
<dbReference type="NCBIfam" id="TIGR01727">
    <property type="entry name" value="oligo_HPY"/>
    <property type="match status" value="1"/>
</dbReference>
<evidence type="ECO:0000259" key="5">
    <source>
        <dbReference type="Pfam" id="PF08352"/>
    </source>
</evidence>
<dbReference type="GO" id="GO:0005524">
    <property type="term" value="F:ATP binding"/>
    <property type="evidence" value="ECO:0007669"/>
    <property type="project" value="UniProtKB-KW"/>
</dbReference>
<organism evidence="6 7">
    <name type="scientific">Escherichia coli</name>
    <dbReference type="NCBI Taxonomy" id="562"/>
    <lineage>
        <taxon>Bacteria</taxon>
        <taxon>Pseudomonadati</taxon>
        <taxon>Pseudomonadota</taxon>
        <taxon>Gammaproteobacteria</taxon>
        <taxon>Enterobacterales</taxon>
        <taxon>Enterobacteriaceae</taxon>
        <taxon>Escherichia</taxon>
    </lineage>
</organism>
<dbReference type="EMBL" id="UGAB01000002">
    <property type="protein sequence ID" value="STF39340.1"/>
    <property type="molecule type" value="Genomic_DNA"/>
</dbReference>
<comment type="similarity">
    <text evidence="1">Belongs to the ABC transporter superfamily.</text>
</comment>